<evidence type="ECO:0000256" key="2">
    <source>
        <dbReference type="SAM" id="SignalP"/>
    </source>
</evidence>
<accession>A0A4P2VM65</accession>
<dbReference type="RefSeq" id="WP_130611036.1">
    <property type="nucleotide sequence ID" value="NZ_AP019368.1"/>
</dbReference>
<organism evidence="3 4">
    <name type="scientific">Fluviispira sanaruensis</name>
    <dbReference type="NCBI Taxonomy" id="2493639"/>
    <lineage>
        <taxon>Bacteria</taxon>
        <taxon>Pseudomonadati</taxon>
        <taxon>Bdellovibrionota</taxon>
        <taxon>Oligoflexia</taxon>
        <taxon>Silvanigrellales</taxon>
        <taxon>Silvanigrellaceae</taxon>
        <taxon>Fluviispira</taxon>
    </lineage>
</organism>
<feature type="transmembrane region" description="Helical" evidence="1">
    <location>
        <begin position="38"/>
        <end position="56"/>
    </location>
</feature>
<evidence type="ECO:0000313" key="4">
    <source>
        <dbReference type="Proteomes" id="UP000291236"/>
    </source>
</evidence>
<evidence type="ECO:0008006" key="5">
    <source>
        <dbReference type="Google" id="ProtNLM"/>
    </source>
</evidence>
<evidence type="ECO:0000256" key="1">
    <source>
        <dbReference type="SAM" id="Phobius"/>
    </source>
</evidence>
<dbReference type="AlphaFoldDB" id="A0A4P2VM65"/>
<gene>
    <name evidence="3" type="ORF">JCM31447_24880</name>
</gene>
<keyword evidence="4" id="KW-1185">Reference proteome</keyword>
<keyword evidence="2" id="KW-0732">Signal</keyword>
<evidence type="ECO:0000313" key="3">
    <source>
        <dbReference type="EMBL" id="BBH54031.1"/>
    </source>
</evidence>
<dbReference type="EMBL" id="AP019368">
    <property type="protein sequence ID" value="BBH54031.1"/>
    <property type="molecule type" value="Genomic_DNA"/>
</dbReference>
<keyword evidence="1" id="KW-1133">Transmembrane helix</keyword>
<protein>
    <recommendedName>
        <fullName evidence="5">Glycine zipper domain-containing protein</fullName>
    </recommendedName>
</protein>
<feature type="transmembrane region" description="Helical" evidence="1">
    <location>
        <begin position="68"/>
        <end position="89"/>
    </location>
</feature>
<sequence>MKFISKKGLTIFASTFLFFVPSWQTAQAQCEVGPILFRDTLFGAGIGAGVGALVLIASETSDKVPAKIATATLIGAGLGVMVGVIELSFSDCSSGNRHINKFDQPGFHAEPLFTYVPKPNFYGNNPSESENSIDIGDLKKMTMGLKLQYTFDN</sequence>
<reference evidence="3 4" key="1">
    <citation type="submission" date="2018-12" db="EMBL/GenBank/DDBJ databases">
        <title>Rubrispira sanarue gen. nov., sp., nov., a member of the order Silvanigrellales, isolated from a brackish lake in Hamamatsu Japan.</title>
        <authorList>
            <person name="Maejima Y."/>
            <person name="Iino T."/>
            <person name="Muraguchi Y."/>
            <person name="Fukuda K."/>
            <person name="Nojiri H."/>
            <person name="Ohkuma M."/>
            <person name="Moriuchi R."/>
            <person name="Dohra H."/>
            <person name="Kimbara K."/>
            <person name="Shintani M."/>
        </authorList>
    </citation>
    <scope>NUCLEOTIDE SEQUENCE [LARGE SCALE GENOMIC DNA]</scope>
    <source>
        <strain evidence="3 4">RF1110005</strain>
    </source>
</reference>
<dbReference type="Proteomes" id="UP000291236">
    <property type="component" value="Chromosome"/>
</dbReference>
<dbReference type="OrthoDB" id="5297405at2"/>
<proteinExistence type="predicted"/>
<name>A0A4P2VM65_FLUSA</name>
<feature type="signal peptide" evidence="2">
    <location>
        <begin position="1"/>
        <end position="28"/>
    </location>
</feature>
<feature type="chain" id="PRO_5020228134" description="Glycine zipper domain-containing protein" evidence="2">
    <location>
        <begin position="29"/>
        <end position="153"/>
    </location>
</feature>
<keyword evidence="1" id="KW-0472">Membrane</keyword>
<dbReference type="KEGG" id="sbf:JCM31447_24880"/>
<keyword evidence="1" id="KW-0812">Transmembrane</keyword>